<dbReference type="Pfam" id="PF12796">
    <property type="entry name" value="Ank_2"/>
    <property type="match status" value="1"/>
</dbReference>
<evidence type="ECO:0000256" key="1">
    <source>
        <dbReference type="PROSITE-ProRule" id="PRU00023"/>
    </source>
</evidence>
<evidence type="ECO:0000313" key="3">
    <source>
        <dbReference type="Proteomes" id="UP000596742"/>
    </source>
</evidence>
<proteinExistence type="predicted"/>
<dbReference type="SUPFAM" id="SSF48403">
    <property type="entry name" value="Ankyrin repeat"/>
    <property type="match status" value="1"/>
</dbReference>
<accession>A0A8B6HSQ5</accession>
<name>A0A8B6HSQ5_MYTGA</name>
<dbReference type="Proteomes" id="UP000596742">
    <property type="component" value="Unassembled WGS sequence"/>
</dbReference>
<organism evidence="2 3">
    <name type="scientific">Mytilus galloprovincialis</name>
    <name type="common">Mediterranean mussel</name>
    <dbReference type="NCBI Taxonomy" id="29158"/>
    <lineage>
        <taxon>Eukaryota</taxon>
        <taxon>Metazoa</taxon>
        <taxon>Spiralia</taxon>
        <taxon>Lophotrochozoa</taxon>
        <taxon>Mollusca</taxon>
        <taxon>Bivalvia</taxon>
        <taxon>Autobranchia</taxon>
        <taxon>Pteriomorphia</taxon>
        <taxon>Mytilida</taxon>
        <taxon>Mytiloidea</taxon>
        <taxon>Mytilidae</taxon>
        <taxon>Mytilinae</taxon>
        <taxon>Mytilus</taxon>
    </lineage>
</organism>
<dbReference type="OrthoDB" id="242257at2759"/>
<dbReference type="PROSITE" id="PS50088">
    <property type="entry name" value="ANK_REPEAT"/>
    <property type="match status" value="1"/>
</dbReference>
<evidence type="ECO:0000313" key="2">
    <source>
        <dbReference type="EMBL" id="VDI84049.1"/>
    </source>
</evidence>
<keyword evidence="1" id="KW-0040">ANK repeat</keyword>
<dbReference type="EMBL" id="UYJE01010536">
    <property type="protein sequence ID" value="VDI84049.1"/>
    <property type="molecule type" value="Genomic_DNA"/>
</dbReference>
<dbReference type="InterPro" id="IPR036770">
    <property type="entry name" value="Ankyrin_rpt-contain_sf"/>
</dbReference>
<dbReference type="AlphaFoldDB" id="A0A8B6HSQ5"/>
<dbReference type="InterPro" id="IPR002110">
    <property type="entry name" value="Ankyrin_rpt"/>
</dbReference>
<feature type="repeat" description="ANK" evidence="1">
    <location>
        <begin position="1"/>
        <end position="26"/>
    </location>
</feature>
<comment type="caution">
    <text evidence="2">The sequence shown here is derived from an EMBL/GenBank/DDBJ whole genome shotgun (WGS) entry which is preliminary data.</text>
</comment>
<protein>
    <submittedName>
        <fullName evidence="2">Uncharacterized protein</fullName>
    </submittedName>
</protein>
<dbReference type="Gene3D" id="1.25.40.20">
    <property type="entry name" value="Ankyrin repeat-containing domain"/>
    <property type="match status" value="1"/>
</dbReference>
<sequence>MACEYGDIATVKMMLDKGADYNEYDWHEKSLVMIAYGHRHTEIVKMFLQRGADFKSCDSWR</sequence>
<reference evidence="2" key="1">
    <citation type="submission" date="2018-11" db="EMBL/GenBank/DDBJ databases">
        <authorList>
            <person name="Alioto T."/>
            <person name="Alioto T."/>
        </authorList>
    </citation>
    <scope>NUCLEOTIDE SEQUENCE</scope>
</reference>
<keyword evidence="3" id="KW-1185">Reference proteome</keyword>
<gene>
    <name evidence="2" type="ORF">MGAL_10B075578</name>
</gene>